<evidence type="ECO:0000313" key="2">
    <source>
        <dbReference type="EMBL" id="CED56789.1"/>
    </source>
</evidence>
<protein>
    <recommendedName>
        <fullName evidence="1">Knr4/Smi1-like domain-containing protein</fullName>
    </recommendedName>
</protein>
<feature type="domain" description="Knr4/Smi1-like" evidence="1">
    <location>
        <begin position="14"/>
        <end position="142"/>
    </location>
</feature>
<proteinExistence type="predicted"/>
<keyword evidence="3" id="KW-1185">Reference proteome</keyword>
<gene>
    <name evidence="2" type="ORF">AWOD_II_0134</name>
</gene>
<dbReference type="EMBL" id="LN554847">
    <property type="protein sequence ID" value="CED56789.1"/>
    <property type="molecule type" value="Genomic_DNA"/>
</dbReference>
<dbReference type="KEGG" id="awd:AWOD_II_0134"/>
<dbReference type="PATRIC" id="fig|80852.17.peg.2878"/>
<dbReference type="SUPFAM" id="SSF160631">
    <property type="entry name" value="SMI1/KNR4-like"/>
    <property type="match status" value="1"/>
</dbReference>
<organism evidence="2 3">
    <name type="scientific">Aliivibrio wodanis</name>
    <dbReference type="NCBI Taxonomy" id="80852"/>
    <lineage>
        <taxon>Bacteria</taxon>
        <taxon>Pseudomonadati</taxon>
        <taxon>Pseudomonadota</taxon>
        <taxon>Gammaproteobacteria</taxon>
        <taxon>Vibrionales</taxon>
        <taxon>Vibrionaceae</taxon>
        <taxon>Aliivibrio</taxon>
    </lineage>
</organism>
<reference evidence="3" key="1">
    <citation type="submission" date="2014-09" db="EMBL/GenBank/DDBJ databases">
        <authorList>
            <person name="Hjerde E."/>
        </authorList>
    </citation>
    <scope>NUCLEOTIDE SEQUENCE [LARGE SCALE GENOMIC DNA]</scope>
    <source>
        <strain evidence="3">06/09/139</strain>
    </source>
</reference>
<dbReference type="GeneID" id="28542381"/>
<dbReference type="HOGENOM" id="CLU_1774111_0_0_6"/>
<dbReference type="Gene3D" id="3.40.1580.10">
    <property type="entry name" value="SMI1/KNR4-like"/>
    <property type="match status" value="1"/>
</dbReference>
<evidence type="ECO:0000259" key="1">
    <source>
        <dbReference type="Pfam" id="PF09346"/>
    </source>
</evidence>
<dbReference type="OrthoDB" id="9131304at2"/>
<name>A0A090IBI1_9GAMM</name>
<dbReference type="Pfam" id="PF09346">
    <property type="entry name" value="SMI1_KNR4"/>
    <property type="match status" value="1"/>
</dbReference>
<sequence length="148" mass="16870">MYDNEIINCGKSLSKDELINIEVLIGQKMHSSLFVHFLKYNGGNPSSRNTFDGGGLIELQVHSFLYVLEGKEEGLNFEDTVLSIINNKKLIPIDMLPFASNEGGDYFCICSRGKIYFCSMDFSDEYGNVTMISKSMKDFINEMYELDW</sequence>
<dbReference type="InterPro" id="IPR018958">
    <property type="entry name" value="Knr4/Smi1-like_dom"/>
</dbReference>
<dbReference type="Proteomes" id="UP000032427">
    <property type="component" value="Chromosome 2"/>
</dbReference>
<dbReference type="AlphaFoldDB" id="A0A090IBI1"/>
<dbReference type="InterPro" id="IPR037883">
    <property type="entry name" value="Knr4/Smi1-like_sf"/>
</dbReference>
<evidence type="ECO:0000313" key="3">
    <source>
        <dbReference type="Proteomes" id="UP000032427"/>
    </source>
</evidence>
<accession>A0A090IBI1</accession>
<dbReference type="STRING" id="80852.AWOD_II_0134"/>